<dbReference type="GO" id="GO:0005634">
    <property type="term" value="C:nucleus"/>
    <property type="evidence" value="ECO:0007669"/>
    <property type="project" value="TreeGrafter"/>
</dbReference>
<dbReference type="InterPro" id="IPR011009">
    <property type="entry name" value="Kinase-like_dom_sf"/>
</dbReference>
<dbReference type="PANTHER" id="PTHR44167">
    <property type="entry name" value="OVARIAN-SPECIFIC SERINE/THREONINE-PROTEIN KINASE LOK-RELATED"/>
    <property type="match status" value="1"/>
</dbReference>
<dbReference type="GO" id="GO:0004674">
    <property type="term" value="F:protein serine/threonine kinase activity"/>
    <property type="evidence" value="ECO:0007669"/>
    <property type="project" value="TreeGrafter"/>
</dbReference>
<protein>
    <submittedName>
        <fullName evidence="2">Protein kinase domain</fullName>
    </submittedName>
</protein>
<dbReference type="InterPro" id="IPR008271">
    <property type="entry name" value="Ser/Thr_kinase_AS"/>
</dbReference>
<keyword evidence="2" id="KW-0808">Transferase</keyword>
<dbReference type="PANTHER" id="PTHR44167:SF24">
    <property type="entry name" value="SERINE_THREONINE-PROTEIN KINASE CHK2"/>
    <property type="match status" value="1"/>
</dbReference>
<keyword evidence="2" id="KW-0418">Kinase</keyword>
<dbReference type="Gene3D" id="1.10.510.10">
    <property type="entry name" value="Transferase(Phosphotransferase) domain 1"/>
    <property type="match status" value="1"/>
</dbReference>
<gene>
    <name evidence="2" type="ORF">CPAV1605_66</name>
</gene>
<dbReference type="AlphaFoldDB" id="A0A5E8CI47"/>
<proteinExistence type="predicted"/>
<dbReference type="GO" id="GO:0005524">
    <property type="term" value="F:ATP binding"/>
    <property type="evidence" value="ECO:0007669"/>
    <property type="project" value="InterPro"/>
</dbReference>
<sequence>MTENLLKTGSCSIIIGKNHYSGYFNYKLNKLLKVTKILDNHNELSNMEIIRKIPQASQYFVIPDKEIFTIFPESIFYKYLQNITPSDCSNIFKGNLFCFYVDNAGTHDLLDSINDMNLHNFSNTWTSYQSILNFTQQIMRGLSFLHFNKICHLDIKPENIMINNNNFKIIDFGFSSIEPFDDFISTMKGTPGYFPKHFYDSVEPGMPAIKANDLEYVNGKIPMTIDRKLVYKIDSYCLGRVINLLMYHFQDITYPSCLCFPNSTKKKINKIKNLLLENDVNKRLCVSDILLLNLI</sequence>
<feature type="domain" description="Protein kinase" evidence="1">
    <location>
        <begin position="1"/>
        <end position="295"/>
    </location>
</feature>
<name>A0A5E8CI47_9ZZZZ</name>
<dbReference type="Pfam" id="PF00069">
    <property type="entry name" value="Pkinase"/>
    <property type="match status" value="1"/>
</dbReference>
<organism evidence="2">
    <name type="scientific">seawater metagenome</name>
    <dbReference type="NCBI Taxonomy" id="1561972"/>
    <lineage>
        <taxon>unclassified sequences</taxon>
        <taxon>metagenomes</taxon>
        <taxon>ecological metagenomes</taxon>
    </lineage>
</organism>
<evidence type="ECO:0000313" key="2">
    <source>
        <dbReference type="EMBL" id="VVU94344.1"/>
    </source>
</evidence>
<reference evidence="2" key="1">
    <citation type="submission" date="2019-09" db="EMBL/GenBank/DDBJ databases">
        <authorList>
            <person name="Needham M D."/>
        </authorList>
    </citation>
    <scope>NUCLEOTIDE SEQUENCE</scope>
</reference>
<dbReference type="SUPFAM" id="SSF56112">
    <property type="entry name" value="Protein kinase-like (PK-like)"/>
    <property type="match status" value="1"/>
</dbReference>
<accession>A0A5E8CI47</accession>
<dbReference type="SMART" id="SM00220">
    <property type="entry name" value="S_TKc"/>
    <property type="match status" value="1"/>
</dbReference>
<dbReference type="InterPro" id="IPR000719">
    <property type="entry name" value="Prot_kinase_dom"/>
</dbReference>
<dbReference type="PROSITE" id="PS00108">
    <property type="entry name" value="PROTEIN_KINASE_ST"/>
    <property type="match status" value="1"/>
</dbReference>
<evidence type="ECO:0000259" key="1">
    <source>
        <dbReference type="PROSITE" id="PS50011"/>
    </source>
</evidence>
<dbReference type="GO" id="GO:0044773">
    <property type="term" value="P:mitotic DNA damage checkpoint signaling"/>
    <property type="evidence" value="ECO:0007669"/>
    <property type="project" value="TreeGrafter"/>
</dbReference>
<dbReference type="EMBL" id="CABVLZ010000001">
    <property type="protein sequence ID" value="VVU94344.1"/>
    <property type="molecule type" value="Genomic_DNA"/>
</dbReference>
<dbReference type="PROSITE" id="PS50011">
    <property type="entry name" value="PROTEIN_KINASE_DOM"/>
    <property type="match status" value="1"/>
</dbReference>